<dbReference type="InterPro" id="IPR029060">
    <property type="entry name" value="PIN-like_dom_sf"/>
</dbReference>
<protein>
    <submittedName>
        <fullName evidence="3">Protein asteroid homolog 1</fullName>
    </submittedName>
</protein>
<feature type="compositionally biased region" description="Basic residues" evidence="2">
    <location>
        <begin position="670"/>
        <end position="681"/>
    </location>
</feature>
<feature type="region of interest" description="Disordered" evidence="2">
    <location>
        <begin position="670"/>
        <end position="691"/>
    </location>
</feature>
<comment type="caution">
    <text evidence="3">The sequence shown here is derived from an EMBL/GenBank/DDBJ whole genome shotgun (WGS) entry which is preliminary data.</text>
</comment>
<reference evidence="3" key="1">
    <citation type="submission" date="2020-07" db="EMBL/GenBank/DDBJ databases">
        <title>Multicomponent nature underlies the extraordinary mechanical properties of spider dragline silk.</title>
        <authorList>
            <person name="Kono N."/>
            <person name="Nakamura H."/>
            <person name="Mori M."/>
            <person name="Yoshida Y."/>
            <person name="Ohtoshi R."/>
            <person name="Malay A.D."/>
            <person name="Moran D.A.P."/>
            <person name="Tomita M."/>
            <person name="Numata K."/>
            <person name="Arakawa K."/>
        </authorList>
    </citation>
    <scope>NUCLEOTIDE SEQUENCE</scope>
</reference>
<dbReference type="AlphaFoldDB" id="A0A8X6H6F4"/>
<keyword evidence="4" id="KW-1185">Reference proteome</keyword>
<sequence>MGIRGLSTFFNNKPDLSKSYKLHDTSVIIDGNNLIYLLYFSRKIDCVYGGDYYKYATAIKKYFSSYLECNIKPIIIFDGGYDPSDRKFETCLLRSKSRLTVTQRTAKLGKHSGNVLPICAPEIFRNVLSEMGIPFAQCEFEADEQLVALANYYECPVLSNDSDFYIFDVHKGFIRLDSVGTSVLETDIDGTKCKYLDCVIYHIDKFLSYFPGLDRNILPLFGTLIGNDYINTQEFESFLESINIAKKRESRGFLVNHGQNEIVRLLTWLEDSDINEGIKRILRHLKKERREHVEHLINQSINGYKIQNCNLMFIIDNKLDEFKKILVQNPKLKSLCGQSLPIPFIIAFHLGNLPSFFLNVVNHHREFLKAQVENTSLPSSYVCSRYIRQVIYGILLQHPTDDEKSHKEVCLQNVCEYDRRYGSLAQESVAPIFLLKNGNSIPKLDDLFCLEKKHLQKFLLDVLEVDIDFISSIPNSLQLLFGCIIYWLKNSACPPRDDFMYAFLLNIIYFHVILKKSTQSNHTASKSECSEKLPFSPINDNISIEEAELAAQNMKKYFQKPTLNRSYSFFLHVAHSFSQLQTCILYTSYLNCLLNFPFENPKLHEAFAGCMLYNLTKDLSTRPLPDLFISELLGKRSNLNTLFNNLKNKLFENIEKDCIELTNRSLVRKSKKNTNRKKRPKIEKDTESPCNQLENVKSSEEAVSIYNLGEIFI</sequence>
<dbReference type="PANTHER" id="PTHR15665">
    <property type="entry name" value="ASTEROID PROTEIN"/>
    <property type="match status" value="1"/>
</dbReference>
<evidence type="ECO:0000313" key="3">
    <source>
        <dbReference type="EMBL" id="GFR17867.1"/>
    </source>
</evidence>
<dbReference type="EMBL" id="BMAO01017705">
    <property type="protein sequence ID" value="GFR17867.1"/>
    <property type="molecule type" value="Genomic_DNA"/>
</dbReference>
<comment type="similarity">
    <text evidence="1">Belongs to the asteroid family.</text>
</comment>
<dbReference type="Proteomes" id="UP000887116">
    <property type="component" value="Unassembled WGS sequence"/>
</dbReference>
<name>A0A8X6H6F4_TRICU</name>
<dbReference type="InterPro" id="IPR026832">
    <property type="entry name" value="Asteroid"/>
</dbReference>
<gene>
    <name evidence="3" type="primary">ASTE1</name>
    <name evidence="3" type="ORF">TNCT_195881</name>
</gene>
<evidence type="ECO:0000256" key="2">
    <source>
        <dbReference type="SAM" id="MobiDB-lite"/>
    </source>
</evidence>
<proteinExistence type="inferred from homology"/>
<dbReference type="SUPFAM" id="SSF88723">
    <property type="entry name" value="PIN domain-like"/>
    <property type="match status" value="1"/>
</dbReference>
<dbReference type="Gene3D" id="3.40.50.1010">
    <property type="entry name" value="5'-nuclease"/>
    <property type="match status" value="1"/>
</dbReference>
<evidence type="ECO:0000313" key="4">
    <source>
        <dbReference type="Proteomes" id="UP000887116"/>
    </source>
</evidence>
<dbReference type="PANTHER" id="PTHR15665:SF1">
    <property type="entry name" value="PROTEIN ASTEROID HOMOLOG 1"/>
    <property type="match status" value="1"/>
</dbReference>
<organism evidence="3 4">
    <name type="scientific">Trichonephila clavata</name>
    <name type="common">Joro spider</name>
    <name type="synonym">Nephila clavata</name>
    <dbReference type="NCBI Taxonomy" id="2740835"/>
    <lineage>
        <taxon>Eukaryota</taxon>
        <taxon>Metazoa</taxon>
        <taxon>Ecdysozoa</taxon>
        <taxon>Arthropoda</taxon>
        <taxon>Chelicerata</taxon>
        <taxon>Arachnida</taxon>
        <taxon>Araneae</taxon>
        <taxon>Araneomorphae</taxon>
        <taxon>Entelegynae</taxon>
        <taxon>Araneoidea</taxon>
        <taxon>Nephilidae</taxon>
        <taxon>Trichonephila</taxon>
    </lineage>
</organism>
<accession>A0A8X6H6F4</accession>
<dbReference type="OrthoDB" id="6421209at2759"/>
<evidence type="ECO:0000256" key="1">
    <source>
        <dbReference type="ARBA" id="ARBA00007398"/>
    </source>
</evidence>